<dbReference type="Gene3D" id="3.10.450.50">
    <property type="match status" value="1"/>
</dbReference>
<evidence type="ECO:0000256" key="1">
    <source>
        <dbReference type="SAM" id="MobiDB-lite"/>
    </source>
</evidence>
<reference evidence="2 3" key="1">
    <citation type="journal article" date="2022" name="G3 (Bethesda)">
        <title>Enemy or ally: a genomic approach to elucidate the lifestyle of Phyllosticta citrichinaensis.</title>
        <authorList>
            <person name="Buijs V.A."/>
            <person name="Groenewald J.Z."/>
            <person name="Haridas S."/>
            <person name="LaButti K.M."/>
            <person name="Lipzen A."/>
            <person name="Martin F.M."/>
            <person name="Barry K."/>
            <person name="Grigoriev I.V."/>
            <person name="Crous P.W."/>
            <person name="Seidl M.F."/>
        </authorList>
    </citation>
    <scope>NUCLEOTIDE SEQUENCE [LARGE SCALE GENOMIC DNA]</scope>
    <source>
        <strain evidence="2 3">CBS 129764</strain>
    </source>
</reference>
<sequence length="208" mass="22236">MAPQTQSHASLLHAHTSSFLAALTPPSPPPSPPALLSEHFTPQNPTVYEHGPPFTQRLLPFLGRPFTGRDECVQYFELMGAALELQIQNGTVSISVDPDLVDDGDFEKGASQGNVASGGGDGWKKCPGRVVATGRCRCVCRATGRAWDEHVVWVFSGFERLNGVGGGGYDRVRFARWDIWADAASAWVAAGGGDAESVGWGRGQERDG</sequence>
<protein>
    <submittedName>
        <fullName evidence="2">Uncharacterized protein</fullName>
    </submittedName>
</protein>
<evidence type="ECO:0000313" key="3">
    <source>
        <dbReference type="Proteomes" id="UP001456524"/>
    </source>
</evidence>
<evidence type="ECO:0000313" key="2">
    <source>
        <dbReference type="EMBL" id="KAK8164171.1"/>
    </source>
</evidence>
<dbReference type="Proteomes" id="UP001456524">
    <property type="component" value="Unassembled WGS sequence"/>
</dbReference>
<gene>
    <name evidence="2" type="ORF">IWX90DRAFT_250818</name>
</gene>
<comment type="caution">
    <text evidence="2">The sequence shown here is derived from an EMBL/GenBank/DDBJ whole genome shotgun (WGS) entry which is preliminary data.</text>
</comment>
<proteinExistence type="predicted"/>
<organism evidence="2 3">
    <name type="scientific">Phyllosticta citrichinensis</name>
    <dbReference type="NCBI Taxonomy" id="1130410"/>
    <lineage>
        <taxon>Eukaryota</taxon>
        <taxon>Fungi</taxon>
        <taxon>Dikarya</taxon>
        <taxon>Ascomycota</taxon>
        <taxon>Pezizomycotina</taxon>
        <taxon>Dothideomycetes</taxon>
        <taxon>Dothideomycetes incertae sedis</taxon>
        <taxon>Botryosphaeriales</taxon>
        <taxon>Phyllostictaceae</taxon>
        <taxon>Phyllosticta</taxon>
    </lineage>
</organism>
<keyword evidence="3" id="KW-1185">Reference proteome</keyword>
<dbReference type="EMBL" id="JBBWUH010000006">
    <property type="protein sequence ID" value="KAK8164171.1"/>
    <property type="molecule type" value="Genomic_DNA"/>
</dbReference>
<name>A0ABR1XR39_9PEZI</name>
<accession>A0ABR1XR39</accession>
<feature type="region of interest" description="Disordered" evidence="1">
    <location>
        <begin position="20"/>
        <end position="45"/>
    </location>
</feature>